<accession>A0A8C3VPN4</accession>
<dbReference type="GO" id="GO:0006958">
    <property type="term" value="P:complement activation, classical pathway"/>
    <property type="evidence" value="ECO:0007669"/>
    <property type="project" value="UniProtKB-KW"/>
</dbReference>
<evidence type="ECO:0000313" key="15">
    <source>
        <dbReference type="Proteomes" id="UP000694540"/>
    </source>
</evidence>
<dbReference type="Ensembl" id="ENSCWAT00000001708.1">
    <property type="protein sequence ID" value="ENSCWAP00000001551.1"/>
    <property type="gene ID" value="ENSCWAG00000001300.1"/>
</dbReference>
<dbReference type="Pfam" id="PF00084">
    <property type="entry name" value="Sushi"/>
    <property type="match status" value="5"/>
</dbReference>
<dbReference type="SUPFAM" id="SSF57535">
    <property type="entry name" value="Complement control module/SCR domain"/>
    <property type="match status" value="5"/>
</dbReference>
<keyword evidence="9" id="KW-0472">Membrane</keyword>
<evidence type="ECO:0000313" key="14">
    <source>
        <dbReference type="Ensembl" id="ENSCWAP00000001551.1"/>
    </source>
</evidence>
<dbReference type="AlphaFoldDB" id="A0A8C3VPN4"/>
<keyword evidence="6" id="KW-0677">Repeat</keyword>
<name>A0A8C3VPN4_9CETA</name>
<reference evidence="14" key="2">
    <citation type="submission" date="2025-09" db="UniProtKB">
        <authorList>
            <consortium name="Ensembl"/>
        </authorList>
    </citation>
    <scope>IDENTIFICATION</scope>
</reference>
<dbReference type="FunFam" id="2.10.70.10:FF:000038">
    <property type="entry name" value="Complement component receptor type 1"/>
    <property type="match status" value="1"/>
</dbReference>
<keyword evidence="8" id="KW-0180">Complement pathway</keyword>
<feature type="disulfide bond" evidence="12">
    <location>
        <begin position="224"/>
        <end position="251"/>
    </location>
</feature>
<keyword evidence="3" id="KW-0399">Innate immunity</keyword>
<keyword evidence="7" id="KW-0391">Immunity</keyword>
<evidence type="ECO:0000256" key="7">
    <source>
        <dbReference type="ARBA" id="ARBA00022859"/>
    </source>
</evidence>
<evidence type="ECO:0000256" key="10">
    <source>
        <dbReference type="ARBA" id="ARBA00023157"/>
    </source>
</evidence>
<sequence length="347" mass="38493">QCKFLPRYPFAKPKIQSDQSEFAVGTTWDYECLPGYFKRSFSITCLKTSKWSDAQQLCKRKPCVSPRELLHGSVLAPMGILFGSTITYSCNKGYRLIGDSSATCIISDNILTWDKDMPICESIPCESPPAISNGDFYSNDENFYYGMVVTYECHVGQNGKKLFDLVGEKSIYCTSKDNQVGIWSSPPPQCIPLVKCPKPDVANGIMESGFRRSFSLNDSVMFTCKPGFAMKGSNIVWCQPNGEWNPPLPRCFKGCLPPPHIHHGNYNKMDEEFFTVGQEVSYSCEPGYTLIGTNSVQCTSLGTWSPEAPKCQVKSCDAIPNQLLNGRVVAPPNFQLGAEVSFICDEG</sequence>
<comment type="caution">
    <text evidence="12">Lacks conserved residue(s) required for the propagation of feature annotation.</text>
</comment>
<feature type="domain" description="Sushi" evidence="13">
    <location>
        <begin position="61"/>
        <end position="122"/>
    </location>
</feature>
<dbReference type="PROSITE" id="PS50923">
    <property type="entry name" value="SUSHI"/>
    <property type="match status" value="5"/>
</dbReference>
<evidence type="ECO:0000256" key="1">
    <source>
        <dbReference type="ARBA" id="ARBA00004370"/>
    </source>
</evidence>
<keyword evidence="11" id="KW-0325">Glycoprotein</keyword>
<keyword evidence="5" id="KW-0732">Signal</keyword>
<evidence type="ECO:0000256" key="12">
    <source>
        <dbReference type="PROSITE-ProRule" id="PRU00302"/>
    </source>
</evidence>
<dbReference type="InterPro" id="IPR000436">
    <property type="entry name" value="Sushi_SCR_CCP_dom"/>
</dbReference>
<evidence type="ECO:0000259" key="13">
    <source>
        <dbReference type="PROSITE" id="PS50923"/>
    </source>
</evidence>
<evidence type="ECO:0000256" key="11">
    <source>
        <dbReference type="ARBA" id="ARBA00023180"/>
    </source>
</evidence>
<feature type="domain" description="Sushi" evidence="13">
    <location>
        <begin position="123"/>
        <end position="192"/>
    </location>
</feature>
<evidence type="ECO:0000256" key="9">
    <source>
        <dbReference type="ARBA" id="ARBA00023136"/>
    </source>
</evidence>
<dbReference type="Gene3D" id="2.20.28.230">
    <property type="match status" value="1"/>
</dbReference>
<dbReference type="PANTHER" id="PTHR19325:SF545">
    <property type="entry name" value="COMPLEMENT RECEPTOR TYPE 1"/>
    <property type="match status" value="1"/>
</dbReference>
<protein>
    <recommendedName>
        <fullName evidence="13">Sushi domain-containing protein</fullName>
    </recommendedName>
</protein>
<dbReference type="Gene3D" id="2.10.70.10">
    <property type="entry name" value="Complement Module, domain 1"/>
    <property type="match status" value="6"/>
</dbReference>
<feature type="disulfide bond" evidence="12">
    <location>
        <begin position="284"/>
        <end position="311"/>
    </location>
</feature>
<evidence type="ECO:0000256" key="2">
    <source>
        <dbReference type="ARBA" id="ARBA00010908"/>
    </source>
</evidence>
<dbReference type="FunFam" id="2.10.70.10:FF:000044">
    <property type="entry name" value="Complement component receptor type 1"/>
    <property type="match status" value="1"/>
</dbReference>
<dbReference type="SMART" id="SM00032">
    <property type="entry name" value="CCP"/>
    <property type="match status" value="5"/>
</dbReference>
<feature type="domain" description="Sushi" evidence="13">
    <location>
        <begin position="1"/>
        <end position="60"/>
    </location>
</feature>
<keyword evidence="15" id="KW-1185">Reference proteome</keyword>
<evidence type="ECO:0000256" key="3">
    <source>
        <dbReference type="ARBA" id="ARBA00022588"/>
    </source>
</evidence>
<keyword evidence="10 12" id="KW-1015">Disulfide bond</keyword>
<evidence type="ECO:0000256" key="5">
    <source>
        <dbReference type="ARBA" id="ARBA00022729"/>
    </source>
</evidence>
<dbReference type="FunFam" id="2.10.70.10:FF:000070">
    <property type="entry name" value="Complement C3d receptor 2"/>
    <property type="match status" value="1"/>
</dbReference>
<dbReference type="PANTHER" id="PTHR19325">
    <property type="entry name" value="COMPLEMENT COMPONENT-RELATED SUSHI DOMAIN-CONTAINING"/>
    <property type="match status" value="1"/>
</dbReference>
<evidence type="ECO:0000256" key="4">
    <source>
        <dbReference type="ARBA" id="ARBA00022659"/>
    </source>
</evidence>
<feature type="domain" description="Sushi" evidence="13">
    <location>
        <begin position="194"/>
        <end position="251"/>
    </location>
</feature>
<dbReference type="Proteomes" id="UP000694540">
    <property type="component" value="Unplaced"/>
</dbReference>
<dbReference type="FunFam" id="2.10.70.10:FF:000014">
    <property type="entry name" value="Membrane cofactor protein"/>
    <property type="match status" value="1"/>
</dbReference>
<keyword evidence="4 12" id="KW-0768">Sushi</keyword>
<evidence type="ECO:0000256" key="8">
    <source>
        <dbReference type="ARBA" id="ARBA00022875"/>
    </source>
</evidence>
<dbReference type="GeneTree" id="ENSGT00940000160375"/>
<proteinExistence type="inferred from homology"/>
<organism evidence="14 15">
    <name type="scientific">Catagonus wagneri</name>
    <name type="common">Chacoan peccary</name>
    <dbReference type="NCBI Taxonomy" id="51154"/>
    <lineage>
        <taxon>Eukaryota</taxon>
        <taxon>Metazoa</taxon>
        <taxon>Chordata</taxon>
        <taxon>Craniata</taxon>
        <taxon>Vertebrata</taxon>
        <taxon>Euteleostomi</taxon>
        <taxon>Mammalia</taxon>
        <taxon>Eutheria</taxon>
        <taxon>Laurasiatheria</taxon>
        <taxon>Artiodactyla</taxon>
        <taxon>Suina</taxon>
        <taxon>Tayassuidae</taxon>
        <taxon>Catagonus</taxon>
    </lineage>
</organism>
<reference evidence="14" key="1">
    <citation type="submission" date="2025-08" db="UniProtKB">
        <authorList>
            <consortium name="Ensembl"/>
        </authorList>
    </citation>
    <scope>IDENTIFICATION</scope>
</reference>
<dbReference type="InterPro" id="IPR050350">
    <property type="entry name" value="Compl-Cell_Adhes-Reg"/>
</dbReference>
<comment type="subcellular location">
    <subcellularLocation>
        <location evidence="1">Membrane</location>
    </subcellularLocation>
</comment>
<comment type="similarity">
    <text evidence="2">Belongs to the receptors of complement activation (RCA) family.</text>
</comment>
<dbReference type="CDD" id="cd00033">
    <property type="entry name" value="CCP"/>
    <property type="match status" value="5"/>
</dbReference>
<feature type="disulfide bond" evidence="12">
    <location>
        <begin position="2"/>
        <end position="45"/>
    </location>
</feature>
<dbReference type="FunFam" id="2.10.70.10:FF:000008">
    <property type="entry name" value="Complement receptor type 1"/>
    <property type="match status" value="1"/>
</dbReference>
<dbReference type="GO" id="GO:0045087">
    <property type="term" value="P:innate immune response"/>
    <property type="evidence" value="ECO:0007669"/>
    <property type="project" value="UniProtKB-KW"/>
</dbReference>
<feature type="domain" description="Sushi" evidence="13">
    <location>
        <begin position="253"/>
        <end position="313"/>
    </location>
</feature>
<dbReference type="InterPro" id="IPR035976">
    <property type="entry name" value="Sushi/SCR/CCP_sf"/>
</dbReference>
<evidence type="ECO:0000256" key="6">
    <source>
        <dbReference type="ARBA" id="ARBA00022737"/>
    </source>
</evidence>
<dbReference type="GO" id="GO:0016020">
    <property type="term" value="C:membrane"/>
    <property type="evidence" value="ECO:0007669"/>
    <property type="project" value="UniProtKB-SubCell"/>
</dbReference>
<feature type="disulfide bond" evidence="12">
    <location>
        <begin position="255"/>
        <end position="298"/>
    </location>
</feature>
<dbReference type="GO" id="GO:0030449">
    <property type="term" value="P:regulation of complement activation"/>
    <property type="evidence" value="ECO:0007669"/>
    <property type="project" value="UniProtKB-ARBA"/>
</dbReference>